<sequence length="100" mass="11326">MFLILHPRTSLYFVYGKISYRSGCLLFLVMPALGRYVVLRNCLILLKVTSLVLKSIFLLQTKEIDWLYEGGVDAVIFRDGISCEMGDEQISGFQEVDGAK</sequence>
<protein>
    <submittedName>
        <fullName evidence="1">Uncharacterized protein</fullName>
    </submittedName>
</protein>
<comment type="caution">
    <text evidence="1">The sequence shown here is derived from an EMBL/GenBank/DDBJ whole genome shotgun (WGS) entry which is preliminary data.</text>
</comment>
<proteinExistence type="predicted"/>
<reference evidence="1" key="1">
    <citation type="submission" date="2024-03" db="EMBL/GenBank/DDBJ databases">
        <title>WGS assembly of Saponaria officinalis var. Norfolk2.</title>
        <authorList>
            <person name="Jenkins J."/>
            <person name="Shu S."/>
            <person name="Grimwood J."/>
            <person name="Barry K."/>
            <person name="Goodstein D."/>
            <person name="Schmutz J."/>
            <person name="Leebens-Mack J."/>
            <person name="Osbourn A."/>
        </authorList>
    </citation>
    <scope>NUCLEOTIDE SEQUENCE [LARGE SCALE GENOMIC DNA]</scope>
    <source>
        <strain evidence="1">JIC</strain>
    </source>
</reference>
<evidence type="ECO:0000313" key="2">
    <source>
        <dbReference type="Proteomes" id="UP001443914"/>
    </source>
</evidence>
<name>A0AAW1ND01_SAPOF</name>
<accession>A0AAW1ND01</accession>
<evidence type="ECO:0000313" key="1">
    <source>
        <dbReference type="EMBL" id="KAK9755890.1"/>
    </source>
</evidence>
<gene>
    <name evidence="1" type="ORF">RND81_01G057400</name>
</gene>
<dbReference type="Proteomes" id="UP001443914">
    <property type="component" value="Unassembled WGS sequence"/>
</dbReference>
<organism evidence="1 2">
    <name type="scientific">Saponaria officinalis</name>
    <name type="common">Common soapwort</name>
    <name type="synonym">Lychnis saponaria</name>
    <dbReference type="NCBI Taxonomy" id="3572"/>
    <lineage>
        <taxon>Eukaryota</taxon>
        <taxon>Viridiplantae</taxon>
        <taxon>Streptophyta</taxon>
        <taxon>Embryophyta</taxon>
        <taxon>Tracheophyta</taxon>
        <taxon>Spermatophyta</taxon>
        <taxon>Magnoliopsida</taxon>
        <taxon>eudicotyledons</taxon>
        <taxon>Gunneridae</taxon>
        <taxon>Pentapetalae</taxon>
        <taxon>Caryophyllales</taxon>
        <taxon>Caryophyllaceae</taxon>
        <taxon>Caryophylleae</taxon>
        <taxon>Saponaria</taxon>
    </lineage>
</organism>
<dbReference type="AlphaFoldDB" id="A0AAW1ND01"/>
<keyword evidence="2" id="KW-1185">Reference proteome</keyword>
<dbReference type="EMBL" id="JBDFQZ010000001">
    <property type="protein sequence ID" value="KAK9755890.1"/>
    <property type="molecule type" value="Genomic_DNA"/>
</dbReference>